<accession>A0A3G2L7Y4</accession>
<keyword evidence="1" id="KW-1133">Transmembrane helix</keyword>
<name>A0A3G2L7Y4_9FLAO</name>
<dbReference type="Pfam" id="PF03929">
    <property type="entry name" value="PepSY_TM"/>
    <property type="match status" value="1"/>
</dbReference>
<feature type="transmembrane region" description="Helical" evidence="1">
    <location>
        <begin position="180"/>
        <end position="204"/>
    </location>
</feature>
<reference evidence="2 3" key="1">
    <citation type="submission" date="2018-08" db="EMBL/GenBank/DDBJ databases">
        <title>The reduced genetic potential of extracellular carbohydrate catabolism in Euzebyella marina RN62, a Flavobacteriia bacterium isolated from the hadal water.</title>
        <authorList>
            <person name="Xue C."/>
        </authorList>
    </citation>
    <scope>NUCLEOTIDE SEQUENCE [LARGE SCALE GENOMIC DNA]</scope>
    <source>
        <strain evidence="2 3">RN62</strain>
    </source>
</reference>
<dbReference type="KEGG" id="emar:D1013_13770"/>
<evidence type="ECO:0000313" key="2">
    <source>
        <dbReference type="EMBL" id="AYN68370.1"/>
    </source>
</evidence>
<dbReference type="EMBL" id="CP032050">
    <property type="protein sequence ID" value="AYN68370.1"/>
    <property type="molecule type" value="Genomic_DNA"/>
</dbReference>
<dbReference type="AlphaFoldDB" id="A0A3G2L7Y4"/>
<dbReference type="PANTHER" id="PTHR34219">
    <property type="entry name" value="IRON-REGULATED INNER MEMBRANE PROTEIN-RELATED"/>
    <property type="match status" value="1"/>
</dbReference>
<feature type="transmembrane region" description="Helical" evidence="1">
    <location>
        <begin position="12"/>
        <end position="33"/>
    </location>
</feature>
<evidence type="ECO:0000256" key="1">
    <source>
        <dbReference type="SAM" id="Phobius"/>
    </source>
</evidence>
<feature type="transmembrane region" description="Helical" evidence="1">
    <location>
        <begin position="134"/>
        <end position="154"/>
    </location>
</feature>
<protein>
    <submittedName>
        <fullName evidence="2">PepSY domain-containing protein</fullName>
    </submittedName>
</protein>
<keyword evidence="3" id="KW-1185">Reference proteome</keyword>
<dbReference type="InterPro" id="IPR005625">
    <property type="entry name" value="PepSY-ass_TM"/>
</dbReference>
<evidence type="ECO:0000313" key="3">
    <source>
        <dbReference type="Proteomes" id="UP000276309"/>
    </source>
</evidence>
<dbReference type="OrthoDB" id="111691at2"/>
<organism evidence="2 3">
    <name type="scientific">Euzebyella marina</name>
    <dbReference type="NCBI Taxonomy" id="1761453"/>
    <lineage>
        <taxon>Bacteria</taxon>
        <taxon>Pseudomonadati</taxon>
        <taxon>Bacteroidota</taxon>
        <taxon>Flavobacteriia</taxon>
        <taxon>Flavobacteriales</taxon>
        <taxon>Flavobacteriaceae</taxon>
        <taxon>Euzebyella</taxon>
    </lineage>
</organism>
<dbReference type="PANTHER" id="PTHR34219:SF8">
    <property type="entry name" value="PEPSY DOMAIN-CONTAINING PROTEIN"/>
    <property type="match status" value="1"/>
</dbReference>
<sequence length="351" mass="39595">MNNRILLKYHSYLGLVSGLFLLIIGLTGAILAFSEDIDEAIFEKYQVVSTEGNLTMDEAIKTVQSHFPGWEARIIHFTTGESILFNLRLPDARRFVFVHPSTGQIIANIDANTTLTKWLLQLHYSFHAGTFGRILVLIMGIMYLLSIITGILLYRKVIVKTLLFKVKLNRKKRAQFNSGIHRYVGVWALLFNLILVVTGIFLAYKVAKAGLQEPKAPSPPKINISLDQTLAQLKIDHPDFNPTYIRLPKNESAPITVNGIFKNDPFYLSEYFNKILVDNETGKVTTVTKVSEAGLLTQLDSMISPLHFGQFGGLPIKILYCLIGLSGPLLSVTGFIVWQKKRRKKNRKLYN</sequence>
<gene>
    <name evidence="2" type="ORF">D1013_13770</name>
</gene>
<dbReference type="Proteomes" id="UP000276309">
    <property type="component" value="Chromosome"/>
</dbReference>
<keyword evidence="1" id="KW-0472">Membrane</keyword>
<keyword evidence="1" id="KW-0812">Transmembrane</keyword>
<dbReference type="RefSeq" id="WP_121849383.1">
    <property type="nucleotide sequence ID" value="NZ_CP032050.1"/>
</dbReference>
<feature type="transmembrane region" description="Helical" evidence="1">
    <location>
        <begin position="314"/>
        <end position="338"/>
    </location>
</feature>
<proteinExistence type="predicted"/>